<dbReference type="PANTHER" id="PTHR45436:SF14">
    <property type="entry name" value="SENSOR PROTEIN QSEC"/>
    <property type="match status" value="1"/>
</dbReference>
<dbReference type="InterPro" id="IPR003594">
    <property type="entry name" value="HATPase_dom"/>
</dbReference>
<dbReference type="Pfam" id="PF00512">
    <property type="entry name" value="HisKA"/>
    <property type="match status" value="1"/>
</dbReference>
<evidence type="ECO:0000256" key="4">
    <source>
        <dbReference type="ARBA" id="ARBA00022553"/>
    </source>
</evidence>
<comment type="catalytic activity">
    <reaction evidence="1">
        <text>ATP + protein L-histidine = ADP + protein N-phospho-L-histidine.</text>
        <dbReference type="EC" id="2.7.13.3"/>
    </reaction>
</comment>
<dbReference type="InterPro" id="IPR003661">
    <property type="entry name" value="HisK_dim/P_dom"/>
</dbReference>
<dbReference type="InterPro" id="IPR036097">
    <property type="entry name" value="HisK_dim/P_sf"/>
</dbReference>
<gene>
    <name evidence="15" type="ORF">L196_00780</name>
</gene>
<keyword evidence="7" id="KW-0547">Nucleotide-binding</keyword>
<dbReference type="SMART" id="SM00387">
    <property type="entry name" value="HATPase_c"/>
    <property type="match status" value="1"/>
</dbReference>
<keyword evidence="5" id="KW-0808">Transferase</keyword>
<dbReference type="SUPFAM" id="SSF55874">
    <property type="entry name" value="ATPase domain of HSP90 chaperone/DNA topoisomerase II/histidine kinase"/>
    <property type="match status" value="1"/>
</dbReference>
<dbReference type="RefSeq" id="WP_016389562.1">
    <property type="nucleotide sequence ID" value="NZ_KE646805.1"/>
</dbReference>
<evidence type="ECO:0000256" key="13">
    <source>
        <dbReference type="SAM" id="Phobius"/>
    </source>
</evidence>
<keyword evidence="6 13" id="KW-0812">Transmembrane</keyword>
<feature type="transmembrane region" description="Helical" evidence="13">
    <location>
        <begin position="152"/>
        <end position="170"/>
    </location>
</feature>
<keyword evidence="9" id="KW-0067">ATP-binding</keyword>
<evidence type="ECO:0000259" key="14">
    <source>
        <dbReference type="PROSITE" id="PS50109"/>
    </source>
</evidence>
<evidence type="ECO:0000256" key="3">
    <source>
        <dbReference type="ARBA" id="ARBA00012438"/>
    </source>
</evidence>
<keyword evidence="16" id="KW-1185">Reference proteome</keyword>
<sequence>MRSIRTFLLLTLLATITAVTFLSLLLGYRSSLAKTDALFDERLKNLASIIVHANHDLTPRVEKTLDLKPSVFFQIWSHDGVLIARSGNAPEHQMFNSQLSEGFHDENYADFRWRTYILQDRLFKRWVITGERIDLRYEIADKIVLSAIKPTVMAIPLAAFIIWLTVGFGLKPLRELTTQLGDKKADDLSAISIKQQPKELEQLLITINDLFNRLNDAFVREQQFSADAAHELRTPISSLKVQLHNLMSTKDITDGDLEPLKEGVERMGHVIEQILSLYQHSADQAAQQMEPLNLTDIAKMVIANEYMRFESKQQRISLNAEPVCLIKGNEFALESLLQNLILNANKYTPAKGVISVNIKSKDNAVMLCVEDSGPGIAEEDRVRVFERFYRVGGDRHASGILGCGLGLAIVQHISTFHGAKVELAVSAELGGLNVMVEFPAI</sequence>
<dbReference type="Pfam" id="PF08521">
    <property type="entry name" value="2CSK_N"/>
    <property type="match status" value="1"/>
</dbReference>
<dbReference type="InterPro" id="IPR036890">
    <property type="entry name" value="HATPase_C_sf"/>
</dbReference>
<feature type="domain" description="Histidine kinase" evidence="14">
    <location>
        <begin position="227"/>
        <end position="441"/>
    </location>
</feature>
<dbReference type="PRINTS" id="PR00344">
    <property type="entry name" value="BCTRLSENSOR"/>
</dbReference>
<dbReference type="PANTHER" id="PTHR45436">
    <property type="entry name" value="SENSOR HISTIDINE KINASE YKOH"/>
    <property type="match status" value="1"/>
</dbReference>
<keyword evidence="11" id="KW-0902">Two-component regulatory system</keyword>
<comment type="subcellular location">
    <subcellularLocation>
        <location evidence="2">Membrane</location>
        <topology evidence="2">Multi-pass membrane protein</topology>
    </subcellularLocation>
</comment>
<keyword evidence="8 15" id="KW-0418">Kinase</keyword>
<dbReference type="CDD" id="cd00082">
    <property type="entry name" value="HisKA"/>
    <property type="match status" value="1"/>
</dbReference>
<dbReference type="EMBL" id="ASHL01000001">
    <property type="protein sequence ID" value="EPD13989.1"/>
    <property type="molecule type" value="Genomic_DNA"/>
</dbReference>
<name>A0AB33Z4F9_9GAMM</name>
<evidence type="ECO:0000256" key="9">
    <source>
        <dbReference type="ARBA" id="ARBA00022840"/>
    </source>
</evidence>
<evidence type="ECO:0000256" key="5">
    <source>
        <dbReference type="ARBA" id="ARBA00022679"/>
    </source>
</evidence>
<dbReference type="GO" id="GO:0005524">
    <property type="term" value="F:ATP binding"/>
    <property type="evidence" value="ECO:0007669"/>
    <property type="project" value="UniProtKB-KW"/>
</dbReference>
<dbReference type="GO" id="GO:0000155">
    <property type="term" value="F:phosphorelay sensor kinase activity"/>
    <property type="evidence" value="ECO:0007669"/>
    <property type="project" value="InterPro"/>
</dbReference>
<protein>
    <recommendedName>
        <fullName evidence="3">histidine kinase</fullName>
        <ecNumber evidence="3">2.7.13.3</ecNumber>
    </recommendedName>
</protein>
<evidence type="ECO:0000256" key="2">
    <source>
        <dbReference type="ARBA" id="ARBA00004141"/>
    </source>
</evidence>
<keyword evidence="12 13" id="KW-0472">Membrane</keyword>
<keyword evidence="10 13" id="KW-1133">Transmembrane helix</keyword>
<dbReference type="GO" id="GO:0005886">
    <property type="term" value="C:plasma membrane"/>
    <property type="evidence" value="ECO:0007669"/>
    <property type="project" value="TreeGrafter"/>
</dbReference>
<dbReference type="EC" id="2.7.13.3" evidence="3"/>
<dbReference type="InterPro" id="IPR005467">
    <property type="entry name" value="His_kinase_dom"/>
</dbReference>
<comment type="caution">
    <text evidence="15">The sequence shown here is derived from an EMBL/GenBank/DDBJ whole genome shotgun (WGS) entry which is preliminary data.</text>
</comment>
<dbReference type="Proteomes" id="UP000015462">
    <property type="component" value="Unassembled WGS sequence"/>
</dbReference>
<dbReference type="AlphaFoldDB" id="A0AB33Z4F9"/>
<evidence type="ECO:0000256" key="12">
    <source>
        <dbReference type="ARBA" id="ARBA00023136"/>
    </source>
</evidence>
<dbReference type="InterPro" id="IPR050428">
    <property type="entry name" value="TCS_sensor_his_kinase"/>
</dbReference>
<evidence type="ECO:0000313" key="15">
    <source>
        <dbReference type="EMBL" id="EPD13989.1"/>
    </source>
</evidence>
<keyword evidence="4" id="KW-0597">Phosphoprotein</keyword>
<organism evidence="15 16">
    <name type="scientific">Cycloclasticus pugetii</name>
    <dbReference type="NCBI Taxonomy" id="34068"/>
    <lineage>
        <taxon>Bacteria</taxon>
        <taxon>Pseudomonadati</taxon>
        <taxon>Pseudomonadota</taxon>
        <taxon>Gammaproteobacteria</taxon>
        <taxon>Thiotrichales</taxon>
        <taxon>Piscirickettsiaceae</taxon>
        <taxon>Cycloclasticus</taxon>
    </lineage>
</organism>
<dbReference type="PROSITE" id="PS50109">
    <property type="entry name" value="HIS_KIN"/>
    <property type="match status" value="1"/>
</dbReference>
<evidence type="ECO:0000256" key="7">
    <source>
        <dbReference type="ARBA" id="ARBA00022741"/>
    </source>
</evidence>
<dbReference type="SUPFAM" id="SSF47384">
    <property type="entry name" value="Homodimeric domain of signal transducing histidine kinase"/>
    <property type="match status" value="1"/>
</dbReference>
<evidence type="ECO:0000256" key="6">
    <source>
        <dbReference type="ARBA" id="ARBA00022692"/>
    </source>
</evidence>
<proteinExistence type="predicted"/>
<dbReference type="Pfam" id="PF02518">
    <property type="entry name" value="HATPase_c"/>
    <property type="match status" value="1"/>
</dbReference>
<reference evidence="15 16" key="1">
    <citation type="journal article" date="2013" name="Genome Announc.">
        <title>Genome Sequence of the Pyrene- and Fluoranthene-Degrading Bacterium Cycloclasticus sp. Strain PY97M.</title>
        <authorList>
            <person name="Cui Z."/>
            <person name="Xu G."/>
            <person name="Li Q."/>
            <person name="Gao W."/>
            <person name="Zheng L."/>
        </authorList>
    </citation>
    <scope>NUCLEOTIDE SEQUENCE [LARGE SCALE GENOMIC DNA]</scope>
    <source>
        <strain evidence="15 16">PY97M</strain>
    </source>
</reference>
<dbReference type="CDD" id="cd00075">
    <property type="entry name" value="HATPase"/>
    <property type="match status" value="1"/>
</dbReference>
<evidence type="ECO:0000256" key="10">
    <source>
        <dbReference type="ARBA" id="ARBA00022989"/>
    </source>
</evidence>
<evidence type="ECO:0000256" key="8">
    <source>
        <dbReference type="ARBA" id="ARBA00022777"/>
    </source>
</evidence>
<dbReference type="Gene3D" id="3.30.565.10">
    <property type="entry name" value="Histidine kinase-like ATPase, C-terminal domain"/>
    <property type="match status" value="1"/>
</dbReference>
<evidence type="ECO:0000256" key="1">
    <source>
        <dbReference type="ARBA" id="ARBA00000085"/>
    </source>
</evidence>
<evidence type="ECO:0000313" key="16">
    <source>
        <dbReference type="Proteomes" id="UP000015462"/>
    </source>
</evidence>
<dbReference type="Gene3D" id="1.10.287.130">
    <property type="match status" value="1"/>
</dbReference>
<dbReference type="InterPro" id="IPR004358">
    <property type="entry name" value="Sig_transdc_His_kin-like_C"/>
</dbReference>
<evidence type="ECO:0000256" key="11">
    <source>
        <dbReference type="ARBA" id="ARBA00023012"/>
    </source>
</evidence>
<dbReference type="InterPro" id="IPR013727">
    <property type="entry name" value="2CSK_N"/>
</dbReference>
<accession>A0AB33Z4F9</accession>
<dbReference type="SMART" id="SM00388">
    <property type="entry name" value="HisKA"/>
    <property type="match status" value="1"/>
</dbReference>